<dbReference type="Pfam" id="PF09391">
    <property type="entry name" value="DUF2000"/>
    <property type="match status" value="1"/>
</dbReference>
<dbReference type="RefSeq" id="WP_090849072.1">
    <property type="nucleotide sequence ID" value="NZ_FNXG01000009.1"/>
</dbReference>
<dbReference type="InterPro" id="IPR023476">
    <property type="entry name" value="Pep_tRNA_hydro_II_dom_sf"/>
</dbReference>
<accession>A0A1H6NHR0</accession>
<dbReference type="EMBL" id="FNXG01000009">
    <property type="protein sequence ID" value="SEI12526.1"/>
    <property type="molecule type" value="Genomic_DNA"/>
</dbReference>
<dbReference type="AlphaFoldDB" id="A0A1H6NHR0"/>
<protein>
    <submittedName>
        <fullName evidence="2">Uncharacterized protein</fullName>
    </submittedName>
</protein>
<dbReference type="STRING" id="65735.SAMN04488075_3113"/>
<dbReference type="Proteomes" id="UP000199125">
    <property type="component" value="Unassembled WGS sequence"/>
</dbReference>
<reference evidence="3" key="1">
    <citation type="submission" date="2016-10" db="EMBL/GenBank/DDBJ databases">
        <authorList>
            <person name="Varghese N."/>
            <person name="Submissions S."/>
        </authorList>
    </citation>
    <scope>NUCLEOTIDE SEQUENCE [LARGE SCALE GENOMIC DNA]</scope>
    <source>
        <strain evidence="3">DSM 11593</strain>
    </source>
</reference>
<proteinExistence type="predicted"/>
<evidence type="ECO:0000256" key="1">
    <source>
        <dbReference type="SAM" id="MobiDB-lite"/>
    </source>
</evidence>
<dbReference type="SUPFAM" id="SSF102462">
    <property type="entry name" value="Peptidyl-tRNA hydrolase II"/>
    <property type="match status" value="1"/>
</dbReference>
<evidence type="ECO:0000313" key="3">
    <source>
        <dbReference type="Proteomes" id="UP000199125"/>
    </source>
</evidence>
<dbReference type="Gene3D" id="3.40.1490.10">
    <property type="entry name" value="Bit1"/>
    <property type="match status" value="1"/>
</dbReference>
<feature type="compositionally biased region" description="Low complexity" evidence="1">
    <location>
        <begin position="98"/>
        <end position="113"/>
    </location>
</feature>
<organism evidence="2 3">
    <name type="scientific">Paracoccus alkenifer</name>
    <dbReference type="NCBI Taxonomy" id="65735"/>
    <lineage>
        <taxon>Bacteria</taxon>
        <taxon>Pseudomonadati</taxon>
        <taxon>Pseudomonadota</taxon>
        <taxon>Alphaproteobacteria</taxon>
        <taxon>Rhodobacterales</taxon>
        <taxon>Paracoccaceae</taxon>
        <taxon>Paracoccus</taxon>
    </lineage>
</organism>
<name>A0A1H6NHR0_9RHOB</name>
<evidence type="ECO:0000313" key="2">
    <source>
        <dbReference type="EMBL" id="SEI12526.1"/>
    </source>
</evidence>
<feature type="region of interest" description="Disordered" evidence="1">
    <location>
        <begin position="97"/>
        <end position="120"/>
    </location>
</feature>
<dbReference type="InterPro" id="IPR018988">
    <property type="entry name" value="DUF2000"/>
</dbReference>
<sequence length="154" mass="15701">MGIESVILLLDSLPAGLKANIAAVLGMSLAHYYPEQVGSPATAACGRELPGITTIPVPILNADETVLSEIYLTASDLDLVVPSARLRCSRSAAPKLPGSSQVVSNGSGNSTTGFGRRPGCLPLRTEDDAGGAFATLRLASARSGADAAFSLDFA</sequence>
<gene>
    <name evidence="2" type="ORF">SAMN04488075_3113</name>
</gene>
<dbReference type="OrthoDB" id="9095096at2"/>
<keyword evidence="3" id="KW-1185">Reference proteome</keyword>